<keyword evidence="6" id="KW-0266">Ethylene biosynthesis</keyword>
<feature type="domain" description="Fe2OG dioxygenase" evidence="12">
    <location>
        <begin position="192"/>
        <end position="294"/>
    </location>
</feature>
<evidence type="ECO:0000256" key="2">
    <source>
        <dbReference type="ARBA" id="ARBA00004767"/>
    </source>
</evidence>
<evidence type="ECO:0000256" key="9">
    <source>
        <dbReference type="ARBA" id="ARBA00047725"/>
    </source>
</evidence>
<dbReference type="GO" id="GO:0046872">
    <property type="term" value="F:metal ion binding"/>
    <property type="evidence" value="ECO:0007669"/>
    <property type="project" value="UniProtKB-KW"/>
</dbReference>
<name>A0A9X0QWS1_9PROT</name>
<comment type="caution">
    <text evidence="13">The sequence shown here is derived from an EMBL/GenBank/DDBJ whole genome shotgun (WGS) entry which is preliminary data.</text>
</comment>
<keyword evidence="11" id="KW-0560">Oxidoreductase</keyword>
<dbReference type="Gene3D" id="2.60.120.330">
    <property type="entry name" value="B-lactam Antibiotic, Isopenicillin N Synthase, Chain"/>
    <property type="match status" value="1"/>
</dbReference>
<dbReference type="InterPro" id="IPR026992">
    <property type="entry name" value="DIOX_N"/>
</dbReference>
<dbReference type="Pfam" id="PF03171">
    <property type="entry name" value="2OG-FeII_Oxy"/>
    <property type="match status" value="1"/>
</dbReference>
<evidence type="ECO:0000256" key="6">
    <source>
        <dbReference type="ARBA" id="ARBA00022666"/>
    </source>
</evidence>
<evidence type="ECO:0000256" key="8">
    <source>
        <dbReference type="ARBA" id="ARBA00031282"/>
    </source>
</evidence>
<dbReference type="GO" id="GO:0009693">
    <property type="term" value="P:ethylene biosynthetic process"/>
    <property type="evidence" value="ECO:0007669"/>
    <property type="project" value="UniProtKB-KW"/>
</dbReference>
<dbReference type="PRINTS" id="PR00682">
    <property type="entry name" value="IPNSYNTHASE"/>
</dbReference>
<dbReference type="InterPro" id="IPR027443">
    <property type="entry name" value="IPNS-like_sf"/>
</dbReference>
<dbReference type="GO" id="GO:0102276">
    <property type="term" value="F:2-oxoglutarate oxygenase/decarboxylase (ethylene-forming) activity"/>
    <property type="evidence" value="ECO:0007669"/>
    <property type="project" value="UniProtKB-EC"/>
</dbReference>
<dbReference type="SUPFAM" id="SSF51197">
    <property type="entry name" value="Clavaminate synthase-like"/>
    <property type="match status" value="1"/>
</dbReference>
<comment type="catalytic activity">
    <reaction evidence="9">
        <text>2-oxoglutarate + O2 + 2 H(+) = ethene + 3 CO2 + H2O</text>
        <dbReference type="Rhea" id="RHEA:31523"/>
        <dbReference type="ChEBI" id="CHEBI:15377"/>
        <dbReference type="ChEBI" id="CHEBI:15378"/>
        <dbReference type="ChEBI" id="CHEBI:15379"/>
        <dbReference type="ChEBI" id="CHEBI:16526"/>
        <dbReference type="ChEBI" id="CHEBI:16810"/>
        <dbReference type="ChEBI" id="CHEBI:18153"/>
        <dbReference type="EC" id="1.13.12.19"/>
    </reaction>
</comment>
<dbReference type="PANTHER" id="PTHR47990">
    <property type="entry name" value="2-OXOGLUTARATE (2OG) AND FE(II)-DEPENDENT OXYGENASE SUPERFAMILY PROTEIN-RELATED"/>
    <property type="match status" value="1"/>
</dbReference>
<dbReference type="RefSeq" id="WP_186770171.1">
    <property type="nucleotide sequence ID" value="NZ_JACOMF010000007.1"/>
</dbReference>
<evidence type="ECO:0000256" key="4">
    <source>
        <dbReference type="ARBA" id="ARBA00012531"/>
    </source>
</evidence>
<accession>A0A9X0QWS1</accession>
<dbReference type="InterPro" id="IPR044861">
    <property type="entry name" value="IPNS-like_FE2OG_OXY"/>
</dbReference>
<comment type="cofactor">
    <cofactor evidence="1">
        <name>Fe(2+)</name>
        <dbReference type="ChEBI" id="CHEBI:29033"/>
    </cofactor>
</comment>
<organism evidence="13 14">
    <name type="scientific">Siccirubricoccus deserti</name>
    <dbReference type="NCBI Taxonomy" id="2013562"/>
    <lineage>
        <taxon>Bacteria</taxon>
        <taxon>Pseudomonadati</taxon>
        <taxon>Pseudomonadota</taxon>
        <taxon>Alphaproteobacteria</taxon>
        <taxon>Acetobacterales</taxon>
        <taxon>Roseomonadaceae</taxon>
        <taxon>Siccirubricoccus</taxon>
    </lineage>
</organism>
<dbReference type="Pfam" id="PF14226">
    <property type="entry name" value="DIOX_N"/>
    <property type="match status" value="1"/>
</dbReference>
<dbReference type="EMBL" id="JACOMF010000007">
    <property type="protein sequence ID" value="MBC4015404.1"/>
    <property type="molecule type" value="Genomic_DNA"/>
</dbReference>
<dbReference type="InterPro" id="IPR005123">
    <property type="entry name" value="Oxoglu/Fe-dep_dioxygenase_dom"/>
</dbReference>
<dbReference type="EC" id="1.13.12.19" evidence="4"/>
<keyword evidence="14" id="KW-1185">Reference proteome</keyword>
<comment type="similarity">
    <text evidence="11">Belongs to the iron/ascorbate-dependent oxidoreductase family.</text>
</comment>
<evidence type="ECO:0000256" key="10">
    <source>
        <dbReference type="ARBA" id="ARBA00049359"/>
    </source>
</evidence>
<dbReference type="Proteomes" id="UP000600101">
    <property type="component" value="Unassembled WGS sequence"/>
</dbReference>
<gene>
    <name evidence="13" type="ORF">H7965_08690</name>
</gene>
<keyword evidence="11" id="KW-0479">Metal-binding</keyword>
<evidence type="ECO:0000259" key="12">
    <source>
        <dbReference type="PROSITE" id="PS51471"/>
    </source>
</evidence>
<evidence type="ECO:0000256" key="1">
    <source>
        <dbReference type="ARBA" id="ARBA00001954"/>
    </source>
</evidence>
<evidence type="ECO:0000256" key="7">
    <source>
        <dbReference type="ARBA" id="ARBA00031011"/>
    </source>
</evidence>
<reference evidence="13" key="1">
    <citation type="submission" date="2020-08" db="EMBL/GenBank/DDBJ databases">
        <authorList>
            <person name="Hu Y."/>
            <person name="Nguyen S.V."/>
            <person name="Li F."/>
            <person name="Fanning S."/>
        </authorList>
    </citation>
    <scope>NUCLEOTIDE SEQUENCE</scope>
    <source>
        <strain evidence="13">SYSU D8009</strain>
    </source>
</reference>
<sequence>MNPLLPAPAARPPATMVGGRLPVLDAAPFLRGEAGALEALAAELRFALENVGFYLLAGHGIDDGLIQRTYAAAKRFHAQPIEEKLKIRINEHNLGYMPMKGSLNRTSAYNPNGKPSVNEAFFLRRQRTPDDPDVIANKPLRGLNQWPEGMPGLREDCLAYMDRMMRLGQSLVPVYARALGLVPDYFEKAFSLPNLILRLTHYPAVEDFQEGEFSIAPHTDSGFMTLLPANPVDGLSVHLPDGVWFDIPHVPGTYTVNSGDMLHRWTNEVFLSTPHRVRNVSPAARYAIPFFFDPHPDTMIEALPGCAGPGRPAKHPPVLFDDYIIWFARKNYVHQQEAAA</sequence>
<evidence type="ECO:0000313" key="14">
    <source>
        <dbReference type="Proteomes" id="UP000600101"/>
    </source>
</evidence>
<protein>
    <recommendedName>
        <fullName evidence="5">2-oxoglutarate-dependent ethylene/succinate-forming enzyme</fullName>
        <ecNumber evidence="4">1.13.12.19</ecNumber>
        <ecNumber evidence="3">1.14.20.7</ecNumber>
    </recommendedName>
    <alternativeName>
        <fullName evidence="7">2-oxoglutarate dioxygenase (ethylene-forming)</fullName>
    </alternativeName>
    <alternativeName>
        <fullName evidence="8">2-oxoglutarate/L-arginine monooxygenase/decarboxylase (succinate-forming)</fullName>
    </alternativeName>
</protein>
<comment type="catalytic activity">
    <reaction evidence="10">
        <text>L-arginine + 2-oxoglutarate + O2 = guanidine + L-glutamate 5-semialdehyde + succinate + CO2</text>
        <dbReference type="Rhea" id="RHEA:31535"/>
        <dbReference type="ChEBI" id="CHEBI:15379"/>
        <dbReference type="ChEBI" id="CHEBI:16526"/>
        <dbReference type="ChEBI" id="CHEBI:16810"/>
        <dbReference type="ChEBI" id="CHEBI:30031"/>
        <dbReference type="ChEBI" id="CHEBI:30087"/>
        <dbReference type="ChEBI" id="CHEBI:32682"/>
        <dbReference type="ChEBI" id="CHEBI:58066"/>
        <dbReference type="EC" id="1.14.20.7"/>
    </reaction>
</comment>
<dbReference type="EC" id="1.14.20.7" evidence="3"/>
<proteinExistence type="inferred from homology"/>
<dbReference type="PROSITE" id="PS51471">
    <property type="entry name" value="FE2OG_OXY"/>
    <property type="match status" value="1"/>
</dbReference>
<dbReference type="AlphaFoldDB" id="A0A9X0QWS1"/>
<comment type="pathway">
    <text evidence="2">Alkene biosynthesis; ethylene biosynthesis via 2-oxoglutarate.</text>
</comment>
<evidence type="ECO:0000313" key="13">
    <source>
        <dbReference type="EMBL" id="MBC4015404.1"/>
    </source>
</evidence>
<evidence type="ECO:0000256" key="5">
    <source>
        <dbReference type="ARBA" id="ARBA00019045"/>
    </source>
</evidence>
<dbReference type="InterPro" id="IPR050231">
    <property type="entry name" value="Iron_ascorbate_oxido_reductase"/>
</dbReference>
<keyword evidence="11" id="KW-0408">Iron</keyword>
<evidence type="ECO:0000256" key="3">
    <source>
        <dbReference type="ARBA" id="ARBA00012293"/>
    </source>
</evidence>
<evidence type="ECO:0000256" key="11">
    <source>
        <dbReference type="RuleBase" id="RU003682"/>
    </source>
</evidence>